<dbReference type="EMBL" id="CP126101">
    <property type="protein sequence ID" value="WHY53857.1"/>
    <property type="molecule type" value="Genomic_DNA"/>
</dbReference>
<organism evidence="1 2">
    <name type="scientific">Lysinibacillus pakistanensis</name>
    <dbReference type="NCBI Taxonomy" id="759811"/>
    <lineage>
        <taxon>Bacteria</taxon>
        <taxon>Bacillati</taxon>
        <taxon>Bacillota</taxon>
        <taxon>Bacilli</taxon>
        <taxon>Bacillales</taxon>
        <taxon>Bacillaceae</taxon>
        <taxon>Lysinibacillus</taxon>
    </lineage>
</organism>
<dbReference type="Gene3D" id="3.30.1930.10">
    <property type="entry name" value="capsid protein of prophage domain"/>
    <property type="match status" value="1"/>
</dbReference>
<dbReference type="InterPro" id="IPR005564">
    <property type="entry name" value="Major_capsid_GpE"/>
</dbReference>
<proteinExistence type="predicted"/>
<dbReference type="RefSeq" id="WP_283872333.1">
    <property type="nucleotide sequence ID" value="NZ_CP126101.1"/>
</dbReference>
<name>A0AAX3X549_9BACI</name>
<evidence type="ECO:0000313" key="2">
    <source>
        <dbReference type="Proteomes" id="UP001178322"/>
    </source>
</evidence>
<reference evidence="1" key="1">
    <citation type="submission" date="2023-05" db="EMBL/GenBank/DDBJ databases">
        <title>Comparative genomics of Bacillaceae isolates and their secondary metabolite potential.</title>
        <authorList>
            <person name="Song L."/>
            <person name="Nielsen L.J."/>
            <person name="Mohite O."/>
            <person name="Xu X."/>
            <person name="Weber T."/>
            <person name="Kovacs A.T."/>
        </authorList>
    </citation>
    <scope>NUCLEOTIDE SEQUENCE</scope>
    <source>
        <strain evidence="1">LY1</strain>
    </source>
</reference>
<dbReference type="Pfam" id="PF03864">
    <property type="entry name" value="Phage_cap_E"/>
    <property type="match status" value="1"/>
</dbReference>
<gene>
    <name evidence="1" type="ORF">QNH24_11655</name>
</gene>
<accession>A0AAX3X549</accession>
<evidence type="ECO:0000313" key="1">
    <source>
        <dbReference type="EMBL" id="WHY53857.1"/>
    </source>
</evidence>
<dbReference type="AlphaFoldDB" id="A0AAX3X549"/>
<dbReference type="Proteomes" id="UP001178322">
    <property type="component" value="Chromosome"/>
</dbReference>
<protein>
    <submittedName>
        <fullName evidence="1">Major capsid protein</fullName>
    </submittedName>
</protein>
<sequence length="347" mass="39291">MNYLYKTQTLLQAIISMPKVHTFLRDTFFPKTETFVTEEVLIDYKKGKRRMAPFVAPRVGGITIKRDGFKTEKIKAPRLAPQRAMTIDDISNRSIGENVFSTKTPAQRQKELLATDLQELGESIDRREEWMSGQVLFKGSVDLSGYANDKLTEKVEQHIDYEFDQIEILSGTDLWTHAEANPYDDLSSWRKAIIKNSGISPDIVILGEKAAEAFINNPKIKELFDKLNINLGLIQPSIQTDAVTFIGKLPGLGLEIYSYDDYYEDENEELQPYVPIDKVLMGKKASGGFAYGAITQMEEGDKFATYEGRLVPKTWSDRENETFMVRISARPVPKPADVNSWLVATVV</sequence>
<dbReference type="Gene3D" id="3.15.30.10">
    <property type="entry name" value="putative capsid protein of prophage domain like"/>
    <property type="match status" value="1"/>
</dbReference>